<name>A0A7D5VC07_9NEIS</name>
<evidence type="ECO:0000313" key="2">
    <source>
        <dbReference type="EMBL" id="QLI82660.1"/>
    </source>
</evidence>
<dbReference type="Proteomes" id="UP000510822">
    <property type="component" value="Chromosome"/>
</dbReference>
<dbReference type="Pfam" id="PF01402">
    <property type="entry name" value="RHH_1"/>
    <property type="match status" value="1"/>
</dbReference>
<dbReference type="InterPro" id="IPR002145">
    <property type="entry name" value="CopG"/>
</dbReference>
<evidence type="ECO:0000259" key="1">
    <source>
        <dbReference type="Pfam" id="PF01402"/>
    </source>
</evidence>
<dbReference type="RefSeq" id="WP_180306736.1">
    <property type="nucleotide sequence ID" value="NZ_CP058952.1"/>
</dbReference>
<organism evidence="2 3">
    <name type="scientific">Chitinibacter fontanus</name>
    <dbReference type="NCBI Taxonomy" id="1737446"/>
    <lineage>
        <taxon>Bacteria</taxon>
        <taxon>Pseudomonadati</taxon>
        <taxon>Pseudomonadota</taxon>
        <taxon>Betaproteobacteria</taxon>
        <taxon>Neisseriales</taxon>
        <taxon>Chitinibacteraceae</taxon>
        <taxon>Chitinibacter</taxon>
    </lineage>
</organism>
<dbReference type="AlphaFoldDB" id="A0A7D5VC07"/>
<proteinExistence type="predicted"/>
<feature type="domain" description="Ribbon-helix-helix protein CopG" evidence="1">
    <location>
        <begin position="10"/>
        <end position="50"/>
    </location>
</feature>
<gene>
    <name evidence="2" type="ORF">HZU75_14605</name>
</gene>
<keyword evidence="3" id="KW-1185">Reference proteome</keyword>
<dbReference type="GO" id="GO:0006355">
    <property type="term" value="P:regulation of DNA-templated transcription"/>
    <property type="evidence" value="ECO:0007669"/>
    <property type="project" value="InterPro"/>
</dbReference>
<dbReference type="KEGG" id="cfon:HZU75_14605"/>
<sequence length="55" mass="6483">MKSVKKKESKVISFRVNAEMYMAIDKLAGKYSCRNKSDAMRRLLIEYMTEQGYLK</sequence>
<evidence type="ECO:0000313" key="3">
    <source>
        <dbReference type="Proteomes" id="UP000510822"/>
    </source>
</evidence>
<accession>A0A7D5VC07</accession>
<reference evidence="2 3" key="1">
    <citation type="journal article" date="2016" name="Int. J. Syst. Evol. Microbiol.">
        <title>Chitinibacter fontanus sp. nov., isolated from a spring.</title>
        <authorList>
            <person name="Sheu S.Y."/>
            <person name="Li Y.S."/>
            <person name="Young C.C."/>
            <person name="Chen W.M."/>
        </authorList>
    </citation>
    <scope>NUCLEOTIDE SEQUENCE [LARGE SCALE GENOMIC DNA]</scope>
    <source>
        <strain evidence="2 3">STM-7</strain>
    </source>
</reference>
<dbReference type="EMBL" id="CP058952">
    <property type="protein sequence ID" value="QLI82660.1"/>
    <property type="molecule type" value="Genomic_DNA"/>
</dbReference>
<protein>
    <submittedName>
        <fullName evidence="2">Ribbon-helix-helix protein, CopG family</fullName>
    </submittedName>
</protein>